<reference evidence="1" key="1">
    <citation type="submission" date="2014-09" db="EMBL/GenBank/DDBJ databases">
        <authorList>
            <person name="Magalhaes I.L.F."/>
            <person name="Oliveira U."/>
            <person name="Santos F.R."/>
            <person name="Vidigal T.H.D.A."/>
            <person name="Brescovit A.D."/>
            <person name="Santos A.J."/>
        </authorList>
    </citation>
    <scope>NUCLEOTIDE SEQUENCE</scope>
    <source>
        <tissue evidence="1">Shoot tissue taken approximately 20 cm above the soil surface</tissue>
    </source>
</reference>
<accession>A0A0A9BR55</accession>
<dbReference type="EMBL" id="GBRH01236083">
    <property type="protein sequence ID" value="JAD61812.1"/>
    <property type="molecule type" value="Transcribed_RNA"/>
</dbReference>
<proteinExistence type="predicted"/>
<dbReference type="AlphaFoldDB" id="A0A0A9BR55"/>
<name>A0A0A9BR55_ARUDO</name>
<dbReference type="PANTHER" id="PTHR33186:SF18">
    <property type="entry name" value="OS10G0136150 PROTEIN"/>
    <property type="match status" value="1"/>
</dbReference>
<sequence>MPVDILGFDEDYNMIILLTDYGVVFMVHLDLLQFEKHSETMSYCLCYPFTGFYTAGKIAHLHIAATENK</sequence>
<dbReference type="PANTHER" id="PTHR33186">
    <property type="entry name" value="OS10G0136150 PROTEIN-RELATED"/>
    <property type="match status" value="1"/>
</dbReference>
<protein>
    <submittedName>
        <fullName evidence="1">Uncharacterized protein</fullName>
    </submittedName>
</protein>
<reference evidence="1" key="2">
    <citation type="journal article" date="2015" name="Data Brief">
        <title>Shoot transcriptome of the giant reed, Arundo donax.</title>
        <authorList>
            <person name="Barrero R.A."/>
            <person name="Guerrero F.D."/>
            <person name="Moolhuijzen P."/>
            <person name="Goolsby J.A."/>
            <person name="Tidwell J."/>
            <person name="Bellgard S.E."/>
            <person name="Bellgard M.I."/>
        </authorList>
    </citation>
    <scope>NUCLEOTIDE SEQUENCE</scope>
    <source>
        <tissue evidence="1">Shoot tissue taken approximately 20 cm above the soil surface</tissue>
    </source>
</reference>
<organism evidence="1">
    <name type="scientific">Arundo donax</name>
    <name type="common">Giant reed</name>
    <name type="synonym">Donax arundinaceus</name>
    <dbReference type="NCBI Taxonomy" id="35708"/>
    <lineage>
        <taxon>Eukaryota</taxon>
        <taxon>Viridiplantae</taxon>
        <taxon>Streptophyta</taxon>
        <taxon>Embryophyta</taxon>
        <taxon>Tracheophyta</taxon>
        <taxon>Spermatophyta</taxon>
        <taxon>Magnoliopsida</taxon>
        <taxon>Liliopsida</taxon>
        <taxon>Poales</taxon>
        <taxon>Poaceae</taxon>
        <taxon>PACMAD clade</taxon>
        <taxon>Arundinoideae</taxon>
        <taxon>Arundineae</taxon>
        <taxon>Arundo</taxon>
    </lineage>
</organism>
<evidence type="ECO:0000313" key="1">
    <source>
        <dbReference type="EMBL" id="JAD61812.1"/>
    </source>
</evidence>